<protein>
    <submittedName>
        <fullName evidence="1">Uncharacterized protein</fullName>
    </submittedName>
</protein>
<keyword evidence="2" id="KW-1185">Reference proteome</keyword>
<organism evidence="1 2">
    <name type="scientific">Prunus armeniaca</name>
    <name type="common">Apricot</name>
    <name type="synonym">Armeniaca vulgaris</name>
    <dbReference type="NCBI Taxonomy" id="36596"/>
    <lineage>
        <taxon>Eukaryota</taxon>
        <taxon>Viridiplantae</taxon>
        <taxon>Streptophyta</taxon>
        <taxon>Embryophyta</taxon>
        <taxon>Tracheophyta</taxon>
        <taxon>Spermatophyta</taxon>
        <taxon>Magnoliopsida</taxon>
        <taxon>eudicotyledons</taxon>
        <taxon>Gunneridae</taxon>
        <taxon>Pentapetalae</taxon>
        <taxon>rosids</taxon>
        <taxon>fabids</taxon>
        <taxon>Rosales</taxon>
        <taxon>Rosaceae</taxon>
        <taxon>Amygdaloideae</taxon>
        <taxon>Amygdaleae</taxon>
        <taxon>Prunus</taxon>
    </lineage>
</organism>
<dbReference type="AlphaFoldDB" id="A0A6J5X103"/>
<reference evidence="2" key="1">
    <citation type="journal article" date="2020" name="Genome Biol.">
        <title>Gamete binning: chromosome-level and haplotype-resolved genome assembly enabled by high-throughput single-cell sequencing of gamete genomes.</title>
        <authorList>
            <person name="Campoy J.A."/>
            <person name="Sun H."/>
            <person name="Goel M."/>
            <person name="Jiao W.-B."/>
            <person name="Folz-Donahue K."/>
            <person name="Wang N."/>
            <person name="Rubio M."/>
            <person name="Liu C."/>
            <person name="Kukat C."/>
            <person name="Ruiz D."/>
            <person name="Huettel B."/>
            <person name="Schneeberger K."/>
        </authorList>
    </citation>
    <scope>NUCLEOTIDE SEQUENCE [LARGE SCALE GENOMIC DNA]</scope>
    <source>
        <strain evidence="2">cv. Rojo Pasion</strain>
    </source>
</reference>
<evidence type="ECO:0000313" key="2">
    <source>
        <dbReference type="Proteomes" id="UP000507245"/>
    </source>
</evidence>
<evidence type="ECO:0000313" key="1">
    <source>
        <dbReference type="EMBL" id="CAB4304914.1"/>
    </source>
</evidence>
<gene>
    <name evidence="1" type="ORF">ORAREDHAP_LOCUS22728</name>
</gene>
<accession>A0A6J5X103</accession>
<dbReference type="OrthoDB" id="10599133at2759"/>
<proteinExistence type="predicted"/>
<name>A0A6J5X103_PRUAR</name>
<dbReference type="AntiFam" id="ANF00039">
    <property type="entry name" value="Antisense to SRP RNA"/>
</dbReference>
<dbReference type="Proteomes" id="UP000507245">
    <property type="component" value="Unassembled WGS sequence"/>
</dbReference>
<sequence>MQTTSSTIWSHAFRSGRKLECLFRQLIKTRVKKPKRFWFYWVSLAGHGGSEAGASRCSVKPALRGTLLSRKPVTQSLRSSHRVQLLAWNGQASRLPARTRPANSWPMFQHLKAPTRVTSLCYKARRYEPLVLDNDLTFEVYLEAHNFVKT</sequence>
<dbReference type="EMBL" id="CAEKKB010000003">
    <property type="protein sequence ID" value="CAB4304914.1"/>
    <property type="molecule type" value="Genomic_DNA"/>
</dbReference>